<comment type="caution">
    <text evidence="2">The sequence shown here is derived from an EMBL/GenBank/DDBJ whole genome shotgun (WGS) entry which is preliminary data.</text>
</comment>
<gene>
    <name evidence="2" type="ORF">ABG768_016531</name>
</gene>
<dbReference type="Proteomes" id="UP001479290">
    <property type="component" value="Unassembled WGS sequence"/>
</dbReference>
<reference evidence="2 3" key="1">
    <citation type="submission" date="2024-05" db="EMBL/GenBank/DDBJ databases">
        <title>A high-quality chromosomal-level genome assembly of Topmouth culter (Culter alburnus).</title>
        <authorList>
            <person name="Zhao H."/>
        </authorList>
    </citation>
    <scope>NUCLEOTIDE SEQUENCE [LARGE SCALE GENOMIC DNA]</scope>
    <source>
        <strain evidence="2">CATC2023</strain>
        <tissue evidence="2">Muscle</tissue>
    </source>
</reference>
<evidence type="ECO:0000313" key="3">
    <source>
        <dbReference type="Proteomes" id="UP001479290"/>
    </source>
</evidence>
<proteinExistence type="predicted"/>
<feature type="non-terminal residue" evidence="2">
    <location>
        <position position="1"/>
    </location>
</feature>
<organism evidence="2 3">
    <name type="scientific">Culter alburnus</name>
    <name type="common">Topmouth culter</name>
    <dbReference type="NCBI Taxonomy" id="194366"/>
    <lineage>
        <taxon>Eukaryota</taxon>
        <taxon>Metazoa</taxon>
        <taxon>Chordata</taxon>
        <taxon>Craniata</taxon>
        <taxon>Vertebrata</taxon>
        <taxon>Euteleostomi</taxon>
        <taxon>Actinopterygii</taxon>
        <taxon>Neopterygii</taxon>
        <taxon>Teleostei</taxon>
        <taxon>Ostariophysi</taxon>
        <taxon>Cypriniformes</taxon>
        <taxon>Xenocyprididae</taxon>
        <taxon>Xenocypridinae</taxon>
        <taxon>Culter</taxon>
    </lineage>
</organism>
<dbReference type="AlphaFoldDB" id="A0AAW1Z215"/>
<dbReference type="EMBL" id="JAWDJR010000022">
    <property type="protein sequence ID" value="KAK9954469.1"/>
    <property type="molecule type" value="Genomic_DNA"/>
</dbReference>
<name>A0AAW1Z215_CULAL</name>
<feature type="region of interest" description="Disordered" evidence="1">
    <location>
        <begin position="1"/>
        <end position="23"/>
    </location>
</feature>
<keyword evidence="3" id="KW-1185">Reference proteome</keyword>
<evidence type="ECO:0000313" key="2">
    <source>
        <dbReference type="EMBL" id="KAK9954469.1"/>
    </source>
</evidence>
<accession>A0AAW1Z215</accession>
<protein>
    <submittedName>
        <fullName evidence="2">Uncharacterized protein</fullName>
    </submittedName>
</protein>
<sequence length="70" mass="7898">LNIRGKQHKLQSASQPDPLPRRPWVNSVMWRDLSIKTPLPRDREDEVDEDAIPSGPLVPPTFARTLVCGV</sequence>
<evidence type="ECO:0000256" key="1">
    <source>
        <dbReference type="SAM" id="MobiDB-lite"/>
    </source>
</evidence>